<name>A0AA85JSH1_TRIRE</name>
<organism evidence="6 7">
    <name type="scientific">Trichobilharzia regenti</name>
    <name type="common">Nasal bird schistosome</name>
    <dbReference type="NCBI Taxonomy" id="157069"/>
    <lineage>
        <taxon>Eukaryota</taxon>
        <taxon>Metazoa</taxon>
        <taxon>Spiralia</taxon>
        <taxon>Lophotrochozoa</taxon>
        <taxon>Platyhelminthes</taxon>
        <taxon>Trematoda</taxon>
        <taxon>Digenea</taxon>
        <taxon>Strigeidida</taxon>
        <taxon>Schistosomatoidea</taxon>
        <taxon>Schistosomatidae</taxon>
        <taxon>Trichobilharzia</taxon>
    </lineage>
</organism>
<reference evidence="6" key="1">
    <citation type="submission" date="2022-06" db="EMBL/GenBank/DDBJ databases">
        <authorList>
            <person name="Berger JAMES D."/>
            <person name="Berger JAMES D."/>
        </authorList>
    </citation>
    <scope>NUCLEOTIDE SEQUENCE [LARGE SCALE GENOMIC DNA]</scope>
</reference>
<keyword evidence="1" id="KW-0479">Metal-binding</keyword>
<evidence type="ECO:0000256" key="3">
    <source>
        <dbReference type="ARBA" id="ARBA00022833"/>
    </source>
</evidence>
<proteinExistence type="predicted"/>
<dbReference type="GO" id="GO:0008270">
    <property type="term" value="F:zinc ion binding"/>
    <property type="evidence" value="ECO:0007669"/>
    <property type="project" value="UniProtKB-KW"/>
</dbReference>
<feature type="region of interest" description="Disordered" evidence="4">
    <location>
        <begin position="840"/>
        <end position="859"/>
    </location>
</feature>
<reference evidence="7" key="2">
    <citation type="submission" date="2023-11" db="UniProtKB">
        <authorList>
            <consortium name="WormBaseParasite"/>
        </authorList>
    </citation>
    <scope>IDENTIFICATION</scope>
</reference>
<evidence type="ECO:0000256" key="4">
    <source>
        <dbReference type="SAM" id="MobiDB-lite"/>
    </source>
</evidence>
<dbReference type="WBParaSite" id="TREG1_44100.1">
    <property type="protein sequence ID" value="TREG1_44100.1"/>
    <property type="gene ID" value="TREG1_44100"/>
</dbReference>
<evidence type="ECO:0000313" key="6">
    <source>
        <dbReference type="Proteomes" id="UP000050795"/>
    </source>
</evidence>
<dbReference type="Gene3D" id="2.20.25.240">
    <property type="match status" value="1"/>
</dbReference>
<dbReference type="Proteomes" id="UP000050795">
    <property type="component" value="Unassembled WGS sequence"/>
</dbReference>
<feature type="domain" description="FLYWCH-type" evidence="5">
    <location>
        <begin position="109"/>
        <end position="165"/>
    </location>
</feature>
<accession>A0AA85JSH1</accession>
<evidence type="ECO:0000256" key="1">
    <source>
        <dbReference type="ARBA" id="ARBA00022723"/>
    </source>
</evidence>
<dbReference type="Pfam" id="PF04500">
    <property type="entry name" value="FLYWCH"/>
    <property type="match status" value="1"/>
</dbReference>
<evidence type="ECO:0000259" key="5">
    <source>
        <dbReference type="Pfam" id="PF04500"/>
    </source>
</evidence>
<dbReference type="InterPro" id="IPR007588">
    <property type="entry name" value="Znf_FLYWCH"/>
</dbReference>
<keyword evidence="6" id="KW-1185">Reference proteome</keyword>
<evidence type="ECO:0000256" key="2">
    <source>
        <dbReference type="ARBA" id="ARBA00022771"/>
    </source>
</evidence>
<keyword evidence="2" id="KW-0863">Zinc-finger</keyword>
<protein>
    <recommendedName>
        <fullName evidence="5">FLYWCH-type domain-containing protein</fullName>
    </recommendedName>
</protein>
<keyword evidence="3" id="KW-0862">Zinc</keyword>
<sequence length="859" mass="95368">MLDLDLYWSIVDNMDITGYSDTHTSKHGFDRMEVIGTQMGMVSTMDTNSASSNAESCDSAGKIFSVKQETNKAYHLMTTDIASKQNVQSIVVKSNEEQSNLIKVRVGFDITRKGERSLVIDGYKFTKSRDGTGDRVFWRCSRRECKATAVTVSNKVEHVRSIHCHSPPVAAEFFSEDSSRFEQEVRFNNVVYTQRSRIRRRSQPNPSTKLSKQLVMKQFCLDKKKTSTGSTTCSVTSEIPCETYSSDFLNVDCSNNILSPAKKRHRSDQITSDYITLQTMSALFNKWADSKQMANTNNDNIEGNLSNNSNSRLSTTNMMITAPSDENDNNSLNSIPATSINSYLSTLHEDSFANSDDQPSSGSATLEQLAALATSLNNISNHILEKGSNMMNEVNSSPNNDETTIKFTNNASIQCTKNNDLPKTNKYDIEQSATSSYTVDINPIRHHPHEQIVLLSNERLNDLLKIVSCGTMMNNDISIKNGSINSSAFQGSPTISNRLLKSSGYSKLSDAHCTNSLSKCTATHCCSYYPRANITMEHSNNVYTPPSLQFTSCCSTNGIPNQIVHFSVNSSSTASSNKKPVTMDDDEYGSFRDVNNNNIIINNANGNKLSSSNLIVHWKKEKIRESVEECSVPSTNSRFYDENVTIPQNVYVDKQSSNTVQLSTPWSIDQFSTSNNSISKCSPENTHDIINEKSVNYVPQNTSTSLSNTNGTVNKVQSKANYTAHSNCLPMSNSDMLTSIHQNDDQFLYNQIQDDILIKILNTIQQLTAKLDADANPPEVIQNCRAIQACLDTINAIKRVKSNRSDDECSRSELGSLASNNSHFTHHLNSVTSNYSIQQHNEYSSTLSPPSQPSVIQPL</sequence>
<dbReference type="AlphaFoldDB" id="A0AA85JSH1"/>
<evidence type="ECO:0000313" key="7">
    <source>
        <dbReference type="WBParaSite" id="TREG1_44100.1"/>
    </source>
</evidence>